<evidence type="ECO:0000256" key="1">
    <source>
        <dbReference type="SAM" id="SignalP"/>
    </source>
</evidence>
<keyword evidence="1" id="KW-0732">Signal</keyword>
<protein>
    <submittedName>
        <fullName evidence="2">DUF4251 domain-containing protein</fullName>
    </submittedName>
</protein>
<dbReference type="AlphaFoldDB" id="A0AAW5MY31"/>
<dbReference type="GeneID" id="82444578"/>
<gene>
    <name evidence="2" type="ORF">NW209_04180</name>
</gene>
<name>A0AAW5MY31_9BACT</name>
<reference evidence="2 3" key="1">
    <citation type="submission" date="2022-08" db="EMBL/GenBank/DDBJ databases">
        <authorList>
            <person name="Zeman M."/>
            <person name="Kubasova T."/>
        </authorList>
    </citation>
    <scope>NUCLEOTIDE SEQUENCE [LARGE SCALE GENOMIC DNA]</scope>
    <source>
        <strain evidence="2 3">ET62</strain>
    </source>
</reference>
<dbReference type="Pfam" id="PF14059">
    <property type="entry name" value="DUF4251"/>
    <property type="match status" value="1"/>
</dbReference>
<dbReference type="Gene3D" id="2.40.128.410">
    <property type="match status" value="1"/>
</dbReference>
<dbReference type="Proteomes" id="UP001204579">
    <property type="component" value="Unassembled WGS sequence"/>
</dbReference>
<proteinExistence type="predicted"/>
<comment type="caution">
    <text evidence="2">The sequence shown here is derived from an EMBL/GenBank/DDBJ whole genome shotgun (WGS) entry which is preliminary data.</text>
</comment>
<feature type="chain" id="PRO_5043633164" evidence="1">
    <location>
        <begin position="22"/>
        <end position="185"/>
    </location>
</feature>
<evidence type="ECO:0000313" key="2">
    <source>
        <dbReference type="EMBL" id="MCR8873228.1"/>
    </source>
</evidence>
<sequence length="185" mass="19926">MRTLVCMLTLLALMLAGTVSAQDTERKLTKKEKKALAARVDSLQFVSAEQAINEKAFVLEADRVVFKRGENAYVNSNTNFVSVENDKAVVQVAFNIPSAGPNGVGGVTVEGGFSKYDVKKTKRGDIVLSMAVMGTGISATVDITLYEGSNKATVNILPNLNSNRITLEGRILPLSQSRVFKGRSL</sequence>
<accession>A0AAW5MY31</accession>
<feature type="signal peptide" evidence="1">
    <location>
        <begin position="1"/>
        <end position="21"/>
    </location>
</feature>
<dbReference type="InterPro" id="IPR025347">
    <property type="entry name" value="DUF4251"/>
</dbReference>
<dbReference type="EMBL" id="JANRHJ010000004">
    <property type="protein sequence ID" value="MCR8873228.1"/>
    <property type="molecule type" value="Genomic_DNA"/>
</dbReference>
<dbReference type="RefSeq" id="WP_022339366.1">
    <property type="nucleotide sequence ID" value="NZ_CALULB010000046.1"/>
</dbReference>
<evidence type="ECO:0000313" key="3">
    <source>
        <dbReference type="Proteomes" id="UP001204579"/>
    </source>
</evidence>
<organism evidence="2 3">
    <name type="scientific">Phocaeicola barnesiae</name>
    <dbReference type="NCBI Taxonomy" id="376804"/>
    <lineage>
        <taxon>Bacteria</taxon>
        <taxon>Pseudomonadati</taxon>
        <taxon>Bacteroidota</taxon>
        <taxon>Bacteroidia</taxon>
        <taxon>Bacteroidales</taxon>
        <taxon>Bacteroidaceae</taxon>
        <taxon>Phocaeicola</taxon>
    </lineage>
</organism>
<keyword evidence="3" id="KW-1185">Reference proteome</keyword>